<organism evidence="2 3">
    <name type="scientific">Methanolacinia petrolearia (strain DSM 11571 / OCM 486 / SEBR 4847)</name>
    <name type="common">Methanoplanus petrolearius</name>
    <dbReference type="NCBI Taxonomy" id="679926"/>
    <lineage>
        <taxon>Archaea</taxon>
        <taxon>Methanobacteriati</taxon>
        <taxon>Methanobacteriota</taxon>
        <taxon>Stenosarchaea group</taxon>
        <taxon>Methanomicrobia</taxon>
        <taxon>Methanomicrobiales</taxon>
        <taxon>Methanomicrobiaceae</taxon>
        <taxon>Methanolacinia</taxon>
    </lineage>
</organism>
<keyword evidence="3" id="KW-1185">Reference proteome</keyword>
<evidence type="ECO:0000313" key="2">
    <source>
        <dbReference type="EMBL" id="ADN35287.1"/>
    </source>
</evidence>
<dbReference type="AlphaFoldDB" id="E1RH63"/>
<dbReference type="InterPro" id="IPR002491">
    <property type="entry name" value="ABC_transptr_periplasmic_BD"/>
</dbReference>
<dbReference type="InterPro" id="IPR050902">
    <property type="entry name" value="ABC_Transporter_SBP"/>
</dbReference>
<dbReference type="PROSITE" id="PS50983">
    <property type="entry name" value="FE_B12_PBP"/>
    <property type="match status" value="1"/>
</dbReference>
<feature type="domain" description="Fe/B12 periplasmic-binding" evidence="1">
    <location>
        <begin position="64"/>
        <end position="372"/>
    </location>
</feature>
<evidence type="ECO:0000259" key="1">
    <source>
        <dbReference type="PROSITE" id="PS50983"/>
    </source>
</evidence>
<dbReference type="RefSeq" id="WP_013328465.1">
    <property type="nucleotide sequence ID" value="NC_014507.1"/>
</dbReference>
<dbReference type="eggNOG" id="arCOG03309">
    <property type="taxonomic scope" value="Archaea"/>
</dbReference>
<dbReference type="OrthoDB" id="24039at2157"/>
<gene>
    <name evidence="2" type="ordered locus">Mpet_0513</name>
</gene>
<protein>
    <submittedName>
        <fullName evidence="2">Periplasmic binding protein</fullName>
    </submittedName>
</protein>
<dbReference type="PANTHER" id="PTHR30535:SF34">
    <property type="entry name" value="MOLYBDATE-BINDING PROTEIN MOLA"/>
    <property type="match status" value="1"/>
</dbReference>
<dbReference type="GeneID" id="9742961"/>
<dbReference type="Proteomes" id="UP000006565">
    <property type="component" value="Chromosome"/>
</dbReference>
<sequence length="412" mass="45266" precursor="true">MKTQTFRNLALILVISFIIIFSAGCVSEDQSADGNESDVSDSGYRTVVDSRGVEVEIPEDIERVVTVSDGLVEGVMYSLGVEDTLVGLGSACIGKDWTYSYPTDDGTYVNGSGGCNVMQVLYPEIKELPLAMQSGAAMNYETLSSLDPDVVIIRLGSCSIQEKDSETAQKTIETIESLGIPLVVLYSPDCYSDPSLSQISDEIEIIGDIFGKKEQAAEIAEYLESQVKLIEERTSDIAEDDKPSVLMFGLSATHRAQGGAGVVQGLGTTESYMIEDVVNAKNAYQVDAGSFQLVNTEQVLALDPDVIVLCTAWGYHPPGELYNATYYSALRELTAVKNGRVMSLPWTPCNCAKRLEYPIDVMVIAKAAYPELFEDIELEEWLIDFYMNVYGVDQATAEELLYAQWMEWCIEE</sequence>
<evidence type="ECO:0000313" key="3">
    <source>
        <dbReference type="Proteomes" id="UP000006565"/>
    </source>
</evidence>
<dbReference type="STRING" id="679926.Mpet_0513"/>
<name>E1RH63_METP4</name>
<dbReference type="KEGG" id="mpi:Mpet_0513"/>
<dbReference type="PROSITE" id="PS51257">
    <property type="entry name" value="PROKAR_LIPOPROTEIN"/>
    <property type="match status" value="1"/>
</dbReference>
<proteinExistence type="predicted"/>
<dbReference type="HOGENOM" id="CLU_038034_13_4_2"/>
<dbReference type="SUPFAM" id="SSF53807">
    <property type="entry name" value="Helical backbone' metal receptor"/>
    <property type="match status" value="1"/>
</dbReference>
<dbReference type="Gene3D" id="3.40.50.1980">
    <property type="entry name" value="Nitrogenase molybdenum iron protein domain"/>
    <property type="match status" value="2"/>
</dbReference>
<dbReference type="PANTHER" id="PTHR30535">
    <property type="entry name" value="VITAMIN B12-BINDING PROTEIN"/>
    <property type="match status" value="1"/>
</dbReference>
<dbReference type="Pfam" id="PF01497">
    <property type="entry name" value="Peripla_BP_2"/>
    <property type="match status" value="1"/>
</dbReference>
<reference evidence="2 3" key="1">
    <citation type="journal article" date="2010" name="Stand. Genomic Sci.">
        <title>Complete genome sequence of Methanoplanus petrolearius type strain (SEBR 4847).</title>
        <authorList>
            <person name="Brambilla E."/>
            <person name="Djao O.D."/>
            <person name="Daligault H."/>
            <person name="Lapidus A."/>
            <person name="Lucas S."/>
            <person name="Hammon N."/>
            <person name="Nolan M."/>
            <person name="Tice H."/>
            <person name="Cheng J.F."/>
            <person name="Han C."/>
            <person name="Tapia R."/>
            <person name="Goodwin L."/>
            <person name="Pitluck S."/>
            <person name="Liolios K."/>
            <person name="Ivanova N."/>
            <person name="Mavromatis K."/>
            <person name="Mikhailova N."/>
            <person name="Pati A."/>
            <person name="Chen A."/>
            <person name="Palaniappan K."/>
            <person name="Land M."/>
            <person name="Hauser L."/>
            <person name="Chang Y.J."/>
            <person name="Jeffries C.D."/>
            <person name="Rohde M."/>
            <person name="Spring S."/>
            <person name="Sikorski J."/>
            <person name="Goker M."/>
            <person name="Woyke T."/>
            <person name="Bristow J."/>
            <person name="Eisen J.A."/>
            <person name="Markowitz V."/>
            <person name="Hugenholtz P."/>
            <person name="Kyrpides N.C."/>
            <person name="Klenk H.P."/>
        </authorList>
    </citation>
    <scope>NUCLEOTIDE SEQUENCE [LARGE SCALE GENOMIC DNA]</scope>
    <source>
        <strain evidence="3">DSM 11571 / OCM 486 / SEBR 4847</strain>
    </source>
</reference>
<dbReference type="EMBL" id="CP002117">
    <property type="protein sequence ID" value="ADN35287.1"/>
    <property type="molecule type" value="Genomic_DNA"/>
</dbReference>
<accession>E1RH63</accession>